<feature type="domain" description="Helicase ATP-binding" evidence="2">
    <location>
        <begin position="196"/>
        <end position="354"/>
    </location>
</feature>
<evidence type="ECO:0000259" key="3">
    <source>
        <dbReference type="PROSITE" id="PS51194"/>
    </source>
</evidence>
<dbReference type="Pfam" id="PF00176">
    <property type="entry name" value="SNF2-rel_dom"/>
    <property type="match status" value="1"/>
</dbReference>
<name>A0A1W5ZQT5_9BACI</name>
<keyword evidence="1" id="KW-0378">Hydrolase</keyword>
<dbReference type="Gene3D" id="3.40.50.10810">
    <property type="entry name" value="Tandem AAA-ATPase domain"/>
    <property type="match status" value="1"/>
</dbReference>
<dbReference type="PROSITE" id="PS51192">
    <property type="entry name" value="HELICASE_ATP_BIND_1"/>
    <property type="match status" value="1"/>
</dbReference>
<dbReference type="InterPro" id="IPR000330">
    <property type="entry name" value="SNF2_N"/>
</dbReference>
<evidence type="ECO:0000313" key="5">
    <source>
        <dbReference type="Proteomes" id="UP000192527"/>
    </source>
</evidence>
<dbReference type="InterPro" id="IPR038718">
    <property type="entry name" value="SNF2-like_sf"/>
</dbReference>
<dbReference type="AlphaFoldDB" id="A0A1W5ZQT5"/>
<dbReference type="InterPro" id="IPR027417">
    <property type="entry name" value="P-loop_NTPase"/>
</dbReference>
<dbReference type="InterPro" id="IPR001650">
    <property type="entry name" value="Helicase_C-like"/>
</dbReference>
<evidence type="ECO:0000313" key="4">
    <source>
        <dbReference type="EMBL" id="ARI75655.1"/>
    </source>
</evidence>
<sequence length="632" mass="71992">MQKGSWFMVHNNMLGINSSKNDFILPTAKEVFLAQFKNQLKVRGLLVKKPSDELKELNFSRFPLKINLRIKPISQKGNISLLLEVICKVNSIEYNLKENFEKDCDHIIINQTWYPIVQGSMTEIRSLLEKSGVSRIGNISFQQYLTLRRTQEPIIQDEVSKLTLNKGSIIDNNKINIPLFKGTLYPYQFQGYRWLRMISKESVGCILADEMGLGKTAQVIALVASETLNTIKPSLVVAPVTLLENWRREVKKFAPSLNTIIHQGNNRTGFYKHLRNHHLVITSYETVLRDFSLFLMLDWNIVIVDEAQAIKNPHAKRTKAIKQIRRRTSIAVTGTPVENHLLDLWSLADFAFPGFLGDLHTFQSTYQNEVISAESLEPIISPILLRREVKDVADDLPERIDIPQMVGLTDSESQDYETIRQQAKEEYGRSASLVSLIRLRMYCTHPLLCTSERQDPAQFSKYLRLVEILEEIVVNNEKAIIFTSFTRMADILLNDLSQRFEIPCDFIDGRVDVEKRQDIIDKFSSVKGPALLILNPRAAGAGLNITAANHVIHYNLEWNPAIEDQASARAYRKGQKRPVNIYRLFCSNTVEEAIDSKLQKKRELSESVVIGTDGSSFDNSDILEALSKTPVS</sequence>
<dbReference type="Proteomes" id="UP000192527">
    <property type="component" value="Chromosome"/>
</dbReference>
<dbReference type="PROSITE" id="PS51194">
    <property type="entry name" value="HELICASE_CTER"/>
    <property type="match status" value="1"/>
</dbReference>
<evidence type="ECO:0000259" key="2">
    <source>
        <dbReference type="PROSITE" id="PS51192"/>
    </source>
</evidence>
<reference evidence="4 5" key="1">
    <citation type="submission" date="2017-04" db="EMBL/GenBank/DDBJ databases">
        <title>The whole genome sequencing and assembly of Halobacillus mangrovi strain.</title>
        <authorList>
            <person name="Lee S.-J."/>
            <person name="Park M.-K."/>
            <person name="Kim J.-Y."/>
            <person name="Lee Y.-J."/>
            <person name="Yi H."/>
            <person name="Bahn Y.-S."/>
            <person name="Kim J.F."/>
            <person name="Lee D.-W."/>
        </authorList>
    </citation>
    <scope>NUCLEOTIDE SEQUENCE [LARGE SCALE GENOMIC DNA]</scope>
    <source>
        <strain evidence="4 5">KTB 131</strain>
    </source>
</reference>
<dbReference type="InterPro" id="IPR049730">
    <property type="entry name" value="SNF2/RAD54-like_C"/>
</dbReference>
<evidence type="ECO:0008006" key="6">
    <source>
        <dbReference type="Google" id="ProtNLM"/>
    </source>
</evidence>
<dbReference type="SUPFAM" id="SSF52540">
    <property type="entry name" value="P-loop containing nucleoside triphosphate hydrolases"/>
    <property type="match status" value="2"/>
</dbReference>
<dbReference type="STRING" id="402384.HM131_01915"/>
<dbReference type="GO" id="GO:0005524">
    <property type="term" value="F:ATP binding"/>
    <property type="evidence" value="ECO:0007669"/>
    <property type="project" value="InterPro"/>
</dbReference>
<dbReference type="SMART" id="SM00490">
    <property type="entry name" value="HELICc"/>
    <property type="match status" value="1"/>
</dbReference>
<dbReference type="CDD" id="cd18793">
    <property type="entry name" value="SF2_C_SNF"/>
    <property type="match status" value="1"/>
</dbReference>
<dbReference type="OrthoDB" id="9760715at2"/>
<proteinExistence type="predicted"/>
<protein>
    <recommendedName>
        <fullName evidence="6">Helicase</fullName>
    </recommendedName>
</protein>
<keyword evidence="5" id="KW-1185">Reference proteome</keyword>
<gene>
    <name evidence="4" type="ORF">HM131_01915</name>
</gene>
<accession>A0A1W5ZQT5</accession>
<dbReference type="Pfam" id="PF00271">
    <property type="entry name" value="Helicase_C"/>
    <property type="match status" value="1"/>
</dbReference>
<dbReference type="KEGG" id="hmn:HM131_01915"/>
<dbReference type="InterPro" id="IPR014001">
    <property type="entry name" value="Helicase_ATP-bd"/>
</dbReference>
<dbReference type="SMART" id="SM00487">
    <property type="entry name" value="DEXDc"/>
    <property type="match status" value="1"/>
</dbReference>
<dbReference type="Gene3D" id="3.40.50.300">
    <property type="entry name" value="P-loop containing nucleotide triphosphate hydrolases"/>
    <property type="match status" value="1"/>
</dbReference>
<dbReference type="GO" id="GO:0016787">
    <property type="term" value="F:hydrolase activity"/>
    <property type="evidence" value="ECO:0007669"/>
    <property type="project" value="UniProtKB-KW"/>
</dbReference>
<evidence type="ECO:0000256" key="1">
    <source>
        <dbReference type="ARBA" id="ARBA00022801"/>
    </source>
</evidence>
<dbReference type="EMBL" id="CP020772">
    <property type="protein sequence ID" value="ARI75655.1"/>
    <property type="molecule type" value="Genomic_DNA"/>
</dbReference>
<dbReference type="PANTHER" id="PTHR10799">
    <property type="entry name" value="SNF2/RAD54 HELICASE FAMILY"/>
    <property type="match status" value="1"/>
</dbReference>
<organism evidence="4 5">
    <name type="scientific">Halobacillus mangrovi</name>
    <dbReference type="NCBI Taxonomy" id="402384"/>
    <lineage>
        <taxon>Bacteria</taxon>
        <taxon>Bacillati</taxon>
        <taxon>Bacillota</taxon>
        <taxon>Bacilli</taxon>
        <taxon>Bacillales</taxon>
        <taxon>Bacillaceae</taxon>
        <taxon>Halobacillus</taxon>
    </lineage>
</organism>
<feature type="domain" description="Helicase C-terminal" evidence="3">
    <location>
        <begin position="464"/>
        <end position="623"/>
    </location>
</feature>